<dbReference type="SUPFAM" id="SSF48452">
    <property type="entry name" value="TPR-like"/>
    <property type="match status" value="1"/>
</dbReference>
<dbReference type="GO" id="GO:0005737">
    <property type="term" value="C:cytoplasm"/>
    <property type="evidence" value="ECO:0007669"/>
    <property type="project" value="TreeGrafter"/>
</dbReference>
<dbReference type="Pfam" id="PF01965">
    <property type="entry name" value="DJ-1_PfpI"/>
    <property type="match status" value="1"/>
</dbReference>
<evidence type="ECO:0000259" key="5">
    <source>
        <dbReference type="Pfam" id="PF01965"/>
    </source>
</evidence>
<sequence>MKKSFFYSCWLLALMLLGISSSVFSSNHETKRVLIVVSSHGLNNGQEQPGFEFDELSKAYFEFVNAGIAVDIASPKGGSVEADKYNPEESYNKRFLEDNEAMIKLNNSLPIADITSDEYEGIFIVGGKGAMFDFHNNKALQSSIADIYQSGGVVAAVCHGPAALVNVTLDNGDYLVDGKAVNGFTNTEEKLFGKKWAAQFEFMLENRLQERGGKFESSPMMLSHVAIDGRLITGQNPTSTVDTARAMIKAMGAKPGPLEDYQDDKTLGLVADILKNADSGVKKYRANESEYKTELIGMYGYYNLMVAETDESIQQSLTLMKLAQEKMKHPQLGLAIAQAHQKLNNVEQAKLVLKQMVKLHPDLEEAKAMLESL</sequence>
<keyword evidence="1" id="KW-0346">Stress response</keyword>
<keyword evidence="4" id="KW-0732">Signal</keyword>
<evidence type="ECO:0000256" key="1">
    <source>
        <dbReference type="ARBA" id="ARBA00023016"/>
    </source>
</evidence>
<dbReference type="GO" id="GO:0019243">
    <property type="term" value="P:methylglyoxal catabolic process to D-lactate via S-lactoyl-glutathione"/>
    <property type="evidence" value="ECO:0007669"/>
    <property type="project" value="TreeGrafter"/>
</dbReference>
<dbReference type="Proteomes" id="UP000232693">
    <property type="component" value="Chromosome"/>
</dbReference>
<dbReference type="InterPro" id="IPR029062">
    <property type="entry name" value="Class_I_gatase-like"/>
</dbReference>
<evidence type="ECO:0000256" key="4">
    <source>
        <dbReference type="SAM" id="SignalP"/>
    </source>
</evidence>
<dbReference type="KEGG" id="kpd:CW740_03995"/>
<organism evidence="6 7">
    <name type="scientific">Kangiella profundi</name>
    <dbReference type="NCBI Taxonomy" id="1561924"/>
    <lineage>
        <taxon>Bacteria</taxon>
        <taxon>Pseudomonadati</taxon>
        <taxon>Pseudomonadota</taxon>
        <taxon>Gammaproteobacteria</taxon>
        <taxon>Kangiellales</taxon>
        <taxon>Kangiellaceae</taxon>
        <taxon>Kangiella</taxon>
    </lineage>
</organism>
<dbReference type="CDD" id="cd03141">
    <property type="entry name" value="GATase1_Hsp31_like"/>
    <property type="match status" value="1"/>
</dbReference>
<name>A0A2K9B1P8_9GAMM</name>
<dbReference type="RefSeq" id="WP_106648007.1">
    <property type="nucleotide sequence ID" value="NZ_BMGO01000002.1"/>
</dbReference>
<dbReference type="GO" id="GO:0016740">
    <property type="term" value="F:transferase activity"/>
    <property type="evidence" value="ECO:0007669"/>
    <property type="project" value="UniProtKB-KW"/>
</dbReference>
<dbReference type="InterPro" id="IPR002818">
    <property type="entry name" value="DJ-1/PfpI"/>
</dbReference>
<keyword evidence="7" id="KW-1185">Reference proteome</keyword>
<evidence type="ECO:0000313" key="7">
    <source>
        <dbReference type="Proteomes" id="UP000232693"/>
    </source>
</evidence>
<comment type="similarity">
    <text evidence="3">Belongs to the peptidase C56 family. HSP31-like subfamily.</text>
</comment>
<dbReference type="AlphaFoldDB" id="A0A2K9B1P8"/>
<dbReference type="OrthoDB" id="9792284at2"/>
<feature type="domain" description="DJ-1/PfpI" evidence="5">
    <location>
        <begin position="50"/>
        <end position="249"/>
    </location>
</feature>
<evidence type="ECO:0000256" key="3">
    <source>
        <dbReference type="ARBA" id="ARBA00038493"/>
    </source>
</evidence>
<keyword evidence="2" id="KW-0456">Lyase</keyword>
<evidence type="ECO:0000313" key="6">
    <source>
        <dbReference type="EMBL" id="AUD80039.1"/>
    </source>
</evidence>
<keyword evidence="6" id="KW-0808">Transferase</keyword>
<dbReference type="PANTHER" id="PTHR48094:SF11">
    <property type="entry name" value="GLUTATHIONE-INDEPENDENT GLYOXALASE HSP31-RELATED"/>
    <property type="match status" value="1"/>
</dbReference>
<gene>
    <name evidence="6" type="ORF">CW740_03995</name>
</gene>
<reference evidence="6 7" key="1">
    <citation type="submission" date="2017-12" db="EMBL/GenBank/DDBJ databases">
        <title>Kangiella profundi FT102 completed genome.</title>
        <authorList>
            <person name="Xu J."/>
            <person name="Wang J."/>
            <person name="Lu Y."/>
        </authorList>
    </citation>
    <scope>NUCLEOTIDE SEQUENCE [LARGE SCALE GENOMIC DNA]</scope>
    <source>
        <strain evidence="6 7">FT102</strain>
    </source>
</reference>
<dbReference type="EMBL" id="CP025120">
    <property type="protein sequence ID" value="AUD80039.1"/>
    <property type="molecule type" value="Genomic_DNA"/>
</dbReference>
<proteinExistence type="inferred from homology"/>
<feature type="signal peptide" evidence="4">
    <location>
        <begin position="1"/>
        <end position="25"/>
    </location>
</feature>
<keyword evidence="6" id="KW-0315">Glutamine amidotransferase</keyword>
<accession>A0A2K9B1P8</accession>
<dbReference type="InterPro" id="IPR011990">
    <property type="entry name" value="TPR-like_helical_dom_sf"/>
</dbReference>
<dbReference type="GO" id="GO:0019172">
    <property type="term" value="F:glyoxalase III activity"/>
    <property type="evidence" value="ECO:0007669"/>
    <property type="project" value="TreeGrafter"/>
</dbReference>
<dbReference type="Gene3D" id="3.40.50.880">
    <property type="match status" value="1"/>
</dbReference>
<dbReference type="PANTHER" id="PTHR48094">
    <property type="entry name" value="PROTEIN/NUCLEIC ACID DEGLYCASE DJ-1-RELATED"/>
    <property type="match status" value="1"/>
</dbReference>
<feature type="chain" id="PRO_5014642551" evidence="4">
    <location>
        <begin position="26"/>
        <end position="373"/>
    </location>
</feature>
<dbReference type="InterPro" id="IPR050325">
    <property type="entry name" value="Prot/Nucl_acid_deglycase"/>
</dbReference>
<evidence type="ECO:0000256" key="2">
    <source>
        <dbReference type="ARBA" id="ARBA00023239"/>
    </source>
</evidence>
<dbReference type="SUPFAM" id="SSF52317">
    <property type="entry name" value="Class I glutamine amidotransferase-like"/>
    <property type="match status" value="1"/>
</dbReference>
<protein>
    <submittedName>
        <fullName evidence="6">Type 1 glutamine amidotransferase domain-containing protein</fullName>
    </submittedName>
</protein>